<dbReference type="AlphaFoldDB" id="A0A0V0Z4Z2"/>
<dbReference type="Proteomes" id="UP000054783">
    <property type="component" value="Unassembled WGS sequence"/>
</dbReference>
<evidence type="ECO:0000313" key="2">
    <source>
        <dbReference type="EMBL" id="KRY07609.1"/>
    </source>
</evidence>
<evidence type="ECO:0000256" key="1">
    <source>
        <dbReference type="SAM" id="MobiDB-lite"/>
    </source>
</evidence>
<name>A0A0V0Z4Z2_9BILA</name>
<reference evidence="2 3" key="1">
    <citation type="submission" date="2015-01" db="EMBL/GenBank/DDBJ databases">
        <title>Evolution of Trichinella species and genotypes.</title>
        <authorList>
            <person name="Korhonen P.K."/>
            <person name="Edoardo P."/>
            <person name="Giuseppe L.R."/>
            <person name="Gasser R.B."/>
        </authorList>
    </citation>
    <scope>NUCLEOTIDE SEQUENCE [LARGE SCALE GENOMIC DNA]</scope>
    <source>
        <strain evidence="2">ISS2496</strain>
    </source>
</reference>
<evidence type="ECO:0000313" key="3">
    <source>
        <dbReference type="Proteomes" id="UP000054783"/>
    </source>
</evidence>
<accession>A0A0V0Z4Z2</accession>
<feature type="region of interest" description="Disordered" evidence="1">
    <location>
        <begin position="1"/>
        <end position="83"/>
    </location>
</feature>
<dbReference type="EMBL" id="JYDQ01000433">
    <property type="protein sequence ID" value="KRY07609.1"/>
    <property type="molecule type" value="Genomic_DNA"/>
</dbReference>
<feature type="compositionally biased region" description="Basic and acidic residues" evidence="1">
    <location>
        <begin position="74"/>
        <end position="83"/>
    </location>
</feature>
<comment type="caution">
    <text evidence="2">The sequence shown here is derived from an EMBL/GenBank/DDBJ whole genome shotgun (WGS) entry which is preliminary data.</text>
</comment>
<sequence>MATDEVGPNRMERAQELTSTNRMGRQSRAADGDPQANPMRTTEVGRRRLKITAPNRSRRPPEAGPSLLFPLYTPHDKPPLTHC</sequence>
<protein>
    <submittedName>
        <fullName evidence="2">Uncharacterized protein</fullName>
    </submittedName>
</protein>
<gene>
    <name evidence="2" type="ORF">T12_13380</name>
</gene>
<keyword evidence="3" id="KW-1185">Reference proteome</keyword>
<organism evidence="2 3">
    <name type="scientific">Trichinella patagoniensis</name>
    <dbReference type="NCBI Taxonomy" id="990121"/>
    <lineage>
        <taxon>Eukaryota</taxon>
        <taxon>Metazoa</taxon>
        <taxon>Ecdysozoa</taxon>
        <taxon>Nematoda</taxon>
        <taxon>Enoplea</taxon>
        <taxon>Dorylaimia</taxon>
        <taxon>Trichinellida</taxon>
        <taxon>Trichinellidae</taxon>
        <taxon>Trichinella</taxon>
    </lineage>
</organism>
<proteinExistence type="predicted"/>